<dbReference type="AlphaFoldDB" id="X5DUE8"/>
<dbReference type="HOGENOM" id="CLU_044962_2_1_10"/>
<dbReference type="GO" id="GO:0003677">
    <property type="term" value="F:DNA binding"/>
    <property type="evidence" value="ECO:0007669"/>
    <property type="project" value="UniProtKB-KW"/>
</dbReference>
<dbReference type="EMBL" id="FOHT01000014">
    <property type="protein sequence ID" value="SET48940.1"/>
    <property type="molecule type" value="Genomic_DNA"/>
</dbReference>
<keyword evidence="1" id="KW-0238">DNA-binding</keyword>
<protein>
    <submittedName>
        <fullName evidence="2">Abortive infection bacteriophage resistance protein</fullName>
    </submittedName>
    <submittedName>
        <fullName evidence="1">DNA-binding protein</fullName>
    </submittedName>
</protein>
<evidence type="ECO:0000313" key="2">
    <source>
        <dbReference type="EMBL" id="SET48940.1"/>
    </source>
</evidence>
<gene>
    <name evidence="1" type="ORF">FH5T_02125</name>
    <name evidence="2" type="ORF">SAMN05444285_11458</name>
</gene>
<keyword evidence="3" id="KW-1185">Reference proteome</keyword>
<evidence type="ECO:0000313" key="1">
    <source>
        <dbReference type="EMBL" id="AHW58780.1"/>
    </source>
</evidence>
<accession>X5DUE8</accession>
<organism evidence="2 4">
    <name type="scientific">Draconibacterium orientale</name>
    <dbReference type="NCBI Taxonomy" id="1168034"/>
    <lineage>
        <taxon>Bacteria</taxon>
        <taxon>Pseudomonadati</taxon>
        <taxon>Bacteroidota</taxon>
        <taxon>Bacteroidia</taxon>
        <taxon>Marinilabiliales</taxon>
        <taxon>Prolixibacteraceae</taxon>
        <taxon>Draconibacterium</taxon>
    </lineage>
</organism>
<dbReference type="Proteomes" id="UP000023772">
    <property type="component" value="Chromosome"/>
</dbReference>
<sequence length="293" mass="34586">MGNIATDTATQIALLQERGMTLDLPEAKITEHLLDIGYYRLGFYWYPFQKNSDHEFVEGTKFSDVIKLYYLDTDLRILLIKYTNRIEINFRTKVIYYVSNYYKESPTWFADPAIVNKEVIDFVDRNYNQQFIKNNKPIKEHHLNHINDKYAPAWKTLEFLTFGIVFNIYRNIRNQELKEQIANEFGVVSLDKFYNLFKVIIDIRNSCAHGDVLYDYRRPRGMAVIPSIPFNNRDRSSLDSCIRVISYFLGNISKNRQLDLKNSIKQLFGDYADNPALQSIISEKINYNYEDNI</sequence>
<reference evidence="1 3" key="1">
    <citation type="submission" date="2014-03" db="EMBL/GenBank/DDBJ databases">
        <title>Complete genome sequence of a deeply braunched marine Bacteroidia bacterium Draconibacterium orientale type strain FH5T.</title>
        <authorList>
            <person name="Li X."/>
            <person name="Wang X."/>
            <person name="Xie Z."/>
            <person name="Du Z."/>
            <person name="Chen G."/>
        </authorList>
    </citation>
    <scope>NUCLEOTIDE SEQUENCE [LARGE SCALE GENOMIC DNA]</scope>
    <source>
        <strain evidence="1 3">FH5</strain>
    </source>
</reference>
<evidence type="ECO:0000313" key="3">
    <source>
        <dbReference type="Proteomes" id="UP000023772"/>
    </source>
</evidence>
<name>X5DUE8_9BACT</name>
<dbReference type="Proteomes" id="UP000181981">
    <property type="component" value="Unassembled WGS sequence"/>
</dbReference>
<evidence type="ECO:0000313" key="4">
    <source>
        <dbReference type="Proteomes" id="UP000181981"/>
    </source>
</evidence>
<dbReference type="EMBL" id="CP007451">
    <property type="protein sequence ID" value="AHW58780.1"/>
    <property type="molecule type" value="Genomic_DNA"/>
</dbReference>
<dbReference type="OrthoDB" id="5363652at2"/>
<dbReference type="RefSeq" id="WP_038555001.1">
    <property type="nucleotide sequence ID" value="NZ_FOHT01000014.1"/>
</dbReference>
<dbReference type="eggNOG" id="COG4823">
    <property type="taxonomic scope" value="Bacteria"/>
</dbReference>
<proteinExistence type="predicted"/>
<dbReference type="Pfam" id="PF07751">
    <property type="entry name" value="Abi_2"/>
    <property type="match status" value="1"/>
</dbReference>
<reference evidence="2 4" key="2">
    <citation type="submission" date="2016-10" db="EMBL/GenBank/DDBJ databases">
        <authorList>
            <person name="de Groot N.N."/>
        </authorList>
    </citation>
    <scope>NUCLEOTIDE SEQUENCE [LARGE SCALE GENOMIC DNA]</scope>
    <source>
        <strain evidence="2 4">DSM 25947</strain>
    </source>
</reference>
<dbReference type="KEGG" id="dori:FH5T_02125"/>
<dbReference type="InterPro" id="IPR011664">
    <property type="entry name" value="Abi_system_AbiD/AbiF-like"/>
</dbReference>